<name>A0A9X4N4F4_9FLAO</name>
<keyword evidence="9" id="KW-1185">Reference proteome</keyword>
<keyword evidence="2" id="KW-0813">Transport</keyword>
<evidence type="ECO:0000256" key="2">
    <source>
        <dbReference type="ARBA" id="ARBA00022448"/>
    </source>
</evidence>
<dbReference type="PROSITE" id="PS50850">
    <property type="entry name" value="MFS"/>
    <property type="match status" value="1"/>
</dbReference>
<feature type="domain" description="Major facilitator superfamily (MFS) profile" evidence="7">
    <location>
        <begin position="242"/>
        <end position="427"/>
    </location>
</feature>
<dbReference type="EMBL" id="JANCMU010000008">
    <property type="protein sequence ID" value="MDG4946959.1"/>
    <property type="molecule type" value="Genomic_DNA"/>
</dbReference>
<dbReference type="InterPro" id="IPR020846">
    <property type="entry name" value="MFS_dom"/>
</dbReference>
<dbReference type="RefSeq" id="WP_304421243.1">
    <property type="nucleotide sequence ID" value="NZ_JANCMU010000008.1"/>
</dbReference>
<dbReference type="PANTHER" id="PTHR23519:SF1">
    <property type="entry name" value="AUTOPHAGY-RELATED PROTEIN 22"/>
    <property type="match status" value="1"/>
</dbReference>
<dbReference type="Proteomes" id="UP001152599">
    <property type="component" value="Unassembled WGS sequence"/>
</dbReference>
<organism evidence="8 9">
    <name type="scientific">Profundicola chukchiensis</name>
    <dbReference type="NCBI Taxonomy" id="2961959"/>
    <lineage>
        <taxon>Bacteria</taxon>
        <taxon>Pseudomonadati</taxon>
        <taxon>Bacteroidota</taxon>
        <taxon>Flavobacteriia</taxon>
        <taxon>Flavobacteriales</taxon>
        <taxon>Weeksellaceae</taxon>
        <taxon>Profundicola</taxon>
    </lineage>
</organism>
<dbReference type="InterPro" id="IPR050495">
    <property type="entry name" value="ATG22/LtaA_families"/>
</dbReference>
<feature type="transmembrane region" description="Helical" evidence="6">
    <location>
        <begin position="60"/>
        <end position="80"/>
    </location>
</feature>
<evidence type="ECO:0000256" key="3">
    <source>
        <dbReference type="ARBA" id="ARBA00022692"/>
    </source>
</evidence>
<evidence type="ECO:0000256" key="5">
    <source>
        <dbReference type="ARBA" id="ARBA00023136"/>
    </source>
</evidence>
<feature type="transmembrane region" description="Helical" evidence="6">
    <location>
        <begin position="159"/>
        <end position="180"/>
    </location>
</feature>
<feature type="transmembrane region" description="Helical" evidence="6">
    <location>
        <begin position="376"/>
        <end position="397"/>
    </location>
</feature>
<reference evidence="8" key="1">
    <citation type="submission" date="2022-07" db="EMBL/GenBank/DDBJ databases">
        <title>Description and genome-wide analysis of Profundicola chukchiensis gen. nov., sp. nov., marine bacteria isolated from bottom sediments of the Chukchi Sea.</title>
        <authorList>
            <person name="Romanenko L."/>
            <person name="Otstavnykh N."/>
            <person name="Kurilenko V."/>
            <person name="Eremeev V."/>
            <person name="Velansky P."/>
            <person name="Mikhailov V."/>
            <person name="Isaeva M."/>
        </authorList>
    </citation>
    <scope>NUCLEOTIDE SEQUENCE</scope>
    <source>
        <strain evidence="8">KMM 9713</strain>
    </source>
</reference>
<dbReference type="Gene3D" id="1.20.1250.20">
    <property type="entry name" value="MFS general substrate transporter like domains"/>
    <property type="match status" value="1"/>
</dbReference>
<feature type="transmembrane region" description="Helical" evidence="6">
    <location>
        <begin position="245"/>
        <end position="267"/>
    </location>
</feature>
<protein>
    <submittedName>
        <fullName evidence="8">MFS transporter</fullName>
    </submittedName>
</protein>
<sequence>MNVISKERKSQQFAWAFYDWANSVYSLVITTAIFPIYFSSVLDDFKEVAVFGIPFSDKGILYSYSITASFIIVVLISPILSAVADQIGNKKLFLKIFSWLGAMGCFSLFFFTDYNTLWIGILGSILASVGYWGSLVFYNAYLPEIAEKEQQDQLSARGFIYGYLGSAILLIICLIFITLVDEGLTRYSFILVALWWIGFAQYTFLKLPKSYTKPSKIRSKQILFHSHRELLQVGNQLFQERNLKFYLLAFFLLSVGIQTINYMATIFGKDELGLNTNKLIITILLIQFVAVAGSYIFSRLSKRFGNLKSLTLGLLIWALICLGAFMMHSTDKYVEYEFYALGATVGLVLGGVQALTRSTYSKLLPKTSDNTIYFSFYDIVEKVALILGSFIFAQVLYLTSSMQYSALSLGIFFLLSIILLRQVKMVE</sequence>
<dbReference type="AlphaFoldDB" id="A0A9X4N4F4"/>
<dbReference type="GO" id="GO:0012505">
    <property type="term" value="C:endomembrane system"/>
    <property type="evidence" value="ECO:0007669"/>
    <property type="project" value="UniProtKB-SubCell"/>
</dbReference>
<evidence type="ECO:0000313" key="8">
    <source>
        <dbReference type="EMBL" id="MDG4946959.1"/>
    </source>
</evidence>
<dbReference type="SUPFAM" id="SSF103473">
    <property type="entry name" value="MFS general substrate transporter"/>
    <property type="match status" value="1"/>
</dbReference>
<dbReference type="InterPro" id="IPR036259">
    <property type="entry name" value="MFS_trans_sf"/>
</dbReference>
<dbReference type="Pfam" id="PF11700">
    <property type="entry name" value="ATG22"/>
    <property type="match status" value="1"/>
</dbReference>
<proteinExistence type="predicted"/>
<feature type="transmembrane region" description="Helical" evidence="6">
    <location>
        <begin position="92"/>
        <end position="111"/>
    </location>
</feature>
<keyword evidence="3 6" id="KW-0812">Transmembrane</keyword>
<feature type="transmembrane region" description="Helical" evidence="6">
    <location>
        <begin position="186"/>
        <end position="205"/>
    </location>
</feature>
<gene>
    <name evidence="8" type="ORF">NMK71_11100</name>
</gene>
<comment type="subcellular location">
    <subcellularLocation>
        <location evidence="1">Endomembrane system</location>
        <topology evidence="1">Multi-pass membrane protein</topology>
    </subcellularLocation>
</comment>
<evidence type="ECO:0000256" key="4">
    <source>
        <dbReference type="ARBA" id="ARBA00022989"/>
    </source>
</evidence>
<evidence type="ECO:0000256" key="6">
    <source>
        <dbReference type="SAM" id="Phobius"/>
    </source>
</evidence>
<dbReference type="GO" id="GO:0022857">
    <property type="term" value="F:transmembrane transporter activity"/>
    <property type="evidence" value="ECO:0007669"/>
    <property type="project" value="InterPro"/>
</dbReference>
<comment type="caution">
    <text evidence="8">The sequence shown here is derived from an EMBL/GenBank/DDBJ whole genome shotgun (WGS) entry which is preliminary data.</text>
</comment>
<evidence type="ECO:0000313" key="9">
    <source>
        <dbReference type="Proteomes" id="UP001152599"/>
    </source>
</evidence>
<evidence type="ECO:0000259" key="7">
    <source>
        <dbReference type="PROSITE" id="PS50850"/>
    </source>
</evidence>
<feature type="transmembrane region" description="Helical" evidence="6">
    <location>
        <begin position="338"/>
        <end position="355"/>
    </location>
</feature>
<feature type="transmembrane region" description="Helical" evidence="6">
    <location>
        <begin position="20"/>
        <end position="40"/>
    </location>
</feature>
<dbReference type="PANTHER" id="PTHR23519">
    <property type="entry name" value="AUTOPHAGY-RELATED PROTEIN 22"/>
    <property type="match status" value="1"/>
</dbReference>
<keyword evidence="4 6" id="KW-1133">Transmembrane helix</keyword>
<feature type="transmembrane region" description="Helical" evidence="6">
    <location>
        <begin position="117"/>
        <end position="138"/>
    </location>
</feature>
<dbReference type="InterPro" id="IPR024671">
    <property type="entry name" value="Atg22-like"/>
</dbReference>
<feature type="transmembrane region" description="Helical" evidence="6">
    <location>
        <begin position="403"/>
        <end position="420"/>
    </location>
</feature>
<feature type="transmembrane region" description="Helical" evidence="6">
    <location>
        <begin position="309"/>
        <end position="326"/>
    </location>
</feature>
<keyword evidence="5 6" id="KW-0472">Membrane</keyword>
<feature type="transmembrane region" description="Helical" evidence="6">
    <location>
        <begin position="279"/>
        <end position="297"/>
    </location>
</feature>
<accession>A0A9X4N4F4</accession>
<evidence type="ECO:0000256" key="1">
    <source>
        <dbReference type="ARBA" id="ARBA00004127"/>
    </source>
</evidence>